<dbReference type="FunFam" id="3.40.50.300:FF:001018">
    <property type="entry name" value="Rab family GTPase"/>
    <property type="match status" value="1"/>
</dbReference>
<keyword evidence="3" id="KW-0342">GTP-binding</keyword>
<dbReference type="SMART" id="SM00176">
    <property type="entry name" value="RAN"/>
    <property type="match status" value="1"/>
</dbReference>
<dbReference type="InterPro" id="IPR001806">
    <property type="entry name" value="Small_GTPase"/>
</dbReference>
<dbReference type="PROSITE" id="PS51420">
    <property type="entry name" value="RHO"/>
    <property type="match status" value="1"/>
</dbReference>
<proteinExistence type="inferred from homology"/>
<evidence type="ECO:0000256" key="3">
    <source>
        <dbReference type="ARBA" id="ARBA00023134"/>
    </source>
</evidence>
<evidence type="ECO:0000256" key="2">
    <source>
        <dbReference type="ARBA" id="ARBA00022741"/>
    </source>
</evidence>
<protein>
    <recommendedName>
        <fullName evidence="7">Ras-related protein Rab-1</fullName>
    </recommendedName>
    <alternativeName>
        <fullName evidence="8">Small GTP-binding protein rab1</fullName>
    </alternativeName>
</protein>
<evidence type="ECO:0000256" key="6">
    <source>
        <dbReference type="ARBA" id="ARBA00053444"/>
    </source>
</evidence>
<dbReference type="PANTHER" id="PTHR47980">
    <property type="entry name" value="LD44762P"/>
    <property type="match status" value="1"/>
</dbReference>
<dbReference type="GO" id="GO:0005525">
    <property type="term" value="F:GTP binding"/>
    <property type="evidence" value="ECO:0007669"/>
    <property type="project" value="UniProtKB-KW"/>
</dbReference>
<dbReference type="SMART" id="SM00174">
    <property type="entry name" value="RHO"/>
    <property type="match status" value="1"/>
</dbReference>
<evidence type="ECO:0000256" key="5">
    <source>
        <dbReference type="ARBA" id="ARBA00023289"/>
    </source>
</evidence>
<evidence type="ECO:0000256" key="7">
    <source>
        <dbReference type="ARBA" id="ARBA00067099"/>
    </source>
</evidence>
<dbReference type="SMART" id="SM00173">
    <property type="entry name" value="RAS"/>
    <property type="match status" value="1"/>
</dbReference>
<evidence type="ECO:0000313" key="9">
    <source>
        <dbReference type="Proteomes" id="UP000515163"/>
    </source>
</evidence>
<reference evidence="10" key="1">
    <citation type="submission" date="2025-08" db="UniProtKB">
        <authorList>
            <consortium name="RefSeq"/>
        </authorList>
    </citation>
    <scope>IDENTIFICATION</scope>
    <source>
        <tissue evidence="10">Tentacle</tissue>
    </source>
</reference>
<gene>
    <name evidence="10" type="primary">LOC116291628</name>
</gene>
<comment type="function">
    <text evidence="6">Protein transport. Probably involved in vesicular traffic from ER to Golgi.</text>
</comment>
<dbReference type="GeneID" id="116291628"/>
<dbReference type="GO" id="GO:0003924">
    <property type="term" value="F:GTPase activity"/>
    <property type="evidence" value="ECO:0007669"/>
    <property type="project" value="InterPro"/>
</dbReference>
<accession>A0A6P8HQ00</accession>
<keyword evidence="2" id="KW-0547">Nucleotide-binding</keyword>
<organism evidence="9 10">
    <name type="scientific">Actinia tenebrosa</name>
    <name type="common">Australian red waratah sea anemone</name>
    <dbReference type="NCBI Taxonomy" id="6105"/>
    <lineage>
        <taxon>Eukaryota</taxon>
        <taxon>Metazoa</taxon>
        <taxon>Cnidaria</taxon>
        <taxon>Anthozoa</taxon>
        <taxon>Hexacorallia</taxon>
        <taxon>Actiniaria</taxon>
        <taxon>Actiniidae</taxon>
        <taxon>Actinia</taxon>
    </lineage>
</organism>
<keyword evidence="5" id="KW-0636">Prenylation</keyword>
<dbReference type="AlphaFoldDB" id="A0A6P8HQ00"/>
<dbReference type="Proteomes" id="UP000515163">
    <property type="component" value="Unplaced"/>
</dbReference>
<dbReference type="Pfam" id="PF00071">
    <property type="entry name" value="Ras"/>
    <property type="match status" value="1"/>
</dbReference>
<name>A0A6P8HQ00_ACTTE</name>
<dbReference type="KEGG" id="aten:116291628"/>
<dbReference type="InterPro" id="IPR050305">
    <property type="entry name" value="Small_GTPase_Rab"/>
</dbReference>
<keyword evidence="9" id="KW-1185">Reference proteome</keyword>
<dbReference type="SMART" id="SM00175">
    <property type="entry name" value="RAB"/>
    <property type="match status" value="1"/>
</dbReference>
<dbReference type="SUPFAM" id="SSF52540">
    <property type="entry name" value="P-loop containing nucleoside triphosphate hydrolases"/>
    <property type="match status" value="1"/>
</dbReference>
<dbReference type="PROSITE" id="PS51419">
    <property type="entry name" value="RAB"/>
    <property type="match status" value="1"/>
</dbReference>
<keyword evidence="4" id="KW-0449">Lipoprotein</keyword>
<evidence type="ECO:0000313" key="10">
    <source>
        <dbReference type="RefSeq" id="XP_031554712.1"/>
    </source>
</evidence>
<evidence type="ECO:0000256" key="4">
    <source>
        <dbReference type="ARBA" id="ARBA00023288"/>
    </source>
</evidence>
<dbReference type="NCBIfam" id="TIGR00231">
    <property type="entry name" value="small_GTP"/>
    <property type="match status" value="1"/>
</dbReference>
<evidence type="ECO:0000256" key="8">
    <source>
        <dbReference type="ARBA" id="ARBA00081865"/>
    </source>
</evidence>
<dbReference type="InterPro" id="IPR005225">
    <property type="entry name" value="Small_GTP-bd"/>
</dbReference>
<comment type="similarity">
    <text evidence="1">Belongs to the small GTPase superfamily. Rab family.</text>
</comment>
<dbReference type="PROSITE" id="PS51421">
    <property type="entry name" value="RAS"/>
    <property type="match status" value="1"/>
</dbReference>
<dbReference type="PRINTS" id="PR00449">
    <property type="entry name" value="RASTRNSFRMNG"/>
</dbReference>
<dbReference type="RefSeq" id="XP_031554712.1">
    <property type="nucleotide sequence ID" value="XM_031698852.1"/>
</dbReference>
<dbReference type="InterPro" id="IPR027417">
    <property type="entry name" value="P-loop_NTPase"/>
</dbReference>
<evidence type="ECO:0000256" key="1">
    <source>
        <dbReference type="ARBA" id="ARBA00006270"/>
    </source>
</evidence>
<dbReference type="OrthoDB" id="9989112at2759"/>
<dbReference type="Gene3D" id="3.40.50.300">
    <property type="entry name" value="P-loop containing nucleotide triphosphate hydrolases"/>
    <property type="match status" value="1"/>
</dbReference>
<dbReference type="InParanoid" id="A0A6P8HQ00"/>
<sequence>MEDDSRINLEVQYDYLFKILLIGDSGVGKSCLLLRFVDDSHRESYLSTIGVDFKIKTIELDGKIIKLQIWDTAGQERFRTITSSYYRGAHGVMIVYDITKRESYNHLHKWLIEIETYASEGVLSILVGNKIDLESDREVSTETGQEWATTHDMPFIETSARDSKNVKDAFHLLARLLNKHIVENDTGRRGLVVGENGTILPGHNVENNSKCSCN</sequence>